<sequence length="144" mass="16245">MVLHNPLISENFYFDMNDDSLRSMVSQHVTCVDEASKCTQAIFSISESLSDIFIVVKLEKVLQACEVADACEPYLKEEKNRERLMQSAQQYCERLGAYRMPLGWVAIDLNRILSGSHPQDKIDPMTASAVTGMLLKFSSFVNNS</sequence>
<dbReference type="GO" id="GO:0005085">
    <property type="term" value="F:guanyl-nucleotide exchange factor activity"/>
    <property type="evidence" value="ECO:0007669"/>
    <property type="project" value="InterPro"/>
</dbReference>
<gene>
    <name evidence="1" type="ORF">GPUH_LOCUS19692</name>
</gene>
<evidence type="ECO:0000313" key="1">
    <source>
        <dbReference type="EMBL" id="VDN34370.1"/>
    </source>
</evidence>
<proteinExistence type="predicted"/>
<keyword evidence="2" id="KW-1185">Reference proteome</keyword>
<organism evidence="3">
    <name type="scientific">Gongylonema pulchrum</name>
    <dbReference type="NCBI Taxonomy" id="637853"/>
    <lineage>
        <taxon>Eukaryota</taxon>
        <taxon>Metazoa</taxon>
        <taxon>Ecdysozoa</taxon>
        <taxon>Nematoda</taxon>
        <taxon>Chromadorea</taxon>
        <taxon>Rhabditida</taxon>
        <taxon>Spirurina</taxon>
        <taxon>Spiruromorpha</taxon>
        <taxon>Spiruroidea</taxon>
        <taxon>Gongylonematidae</taxon>
        <taxon>Gongylonema</taxon>
    </lineage>
</organism>
<dbReference type="PANTHER" id="PTHR23317">
    <property type="entry name" value="DEDICATOR OF CYTOKINESIS DOCK"/>
    <property type="match status" value="1"/>
</dbReference>
<dbReference type="GO" id="GO:0007264">
    <property type="term" value="P:small GTPase-mediated signal transduction"/>
    <property type="evidence" value="ECO:0007669"/>
    <property type="project" value="InterPro"/>
</dbReference>
<dbReference type="Proteomes" id="UP000271098">
    <property type="component" value="Unassembled WGS sequence"/>
</dbReference>
<dbReference type="OrthoDB" id="47328at2759"/>
<protein>
    <submittedName>
        <fullName evidence="3">DUF86 domain-containing protein</fullName>
    </submittedName>
</protein>
<dbReference type="EMBL" id="UYRT01088978">
    <property type="protein sequence ID" value="VDN34370.1"/>
    <property type="molecule type" value="Genomic_DNA"/>
</dbReference>
<dbReference type="AlphaFoldDB" id="A0A183EFF1"/>
<evidence type="ECO:0000313" key="2">
    <source>
        <dbReference type="Proteomes" id="UP000271098"/>
    </source>
</evidence>
<reference evidence="3" key="1">
    <citation type="submission" date="2016-06" db="UniProtKB">
        <authorList>
            <consortium name="WormBaseParasite"/>
        </authorList>
    </citation>
    <scope>IDENTIFICATION</scope>
</reference>
<dbReference type="PANTHER" id="PTHR23317:SF76">
    <property type="entry name" value="LD20667P"/>
    <property type="match status" value="1"/>
</dbReference>
<evidence type="ECO:0000313" key="3">
    <source>
        <dbReference type="WBParaSite" id="GPUH_0001971701-mRNA-1"/>
    </source>
</evidence>
<reference evidence="1 2" key="2">
    <citation type="submission" date="2018-11" db="EMBL/GenBank/DDBJ databases">
        <authorList>
            <consortium name="Pathogen Informatics"/>
        </authorList>
    </citation>
    <scope>NUCLEOTIDE SEQUENCE [LARGE SCALE GENOMIC DNA]</scope>
</reference>
<dbReference type="WBParaSite" id="GPUH_0001971701-mRNA-1">
    <property type="protein sequence ID" value="GPUH_0001971701-mRNA-1"/>
    <property type="gene ID" value="GPUH_0001971701"/>
</dbReference>
<accession>A0A183EFF1</accession>
<name>A0A183EFF1_9BILA</name>
<dbReference type="InterPro" id="IPR026791">
    <property type="entry name" value="DOCK"/>
</dbReference>